<feature type="transmembrane region" description="Helical" evidence="1">
    <location>
        <begin position="6"/>
        <end position="24"/>
    </location>
</feature>
<reference evidence="2" key="1">
    <citation type="journal article" date="2015" name="Nature">
        <title>Complex archaea that bridge the gap between prokaryotes and eukaryotes.</title>
        <authorList>
            <person name="Spang A."/>
            <person name="Saw J.H."/>
            <person name="Jorgensen S.L."/>
            <person name="Zaremba-Niedzwiedzka K."/>
            <person name="Martijn J."/>
            <person name="Lind A.E."/>
            <person name="van Eijk R."/>
            <person name="Schleper C."/>
            <person name="Guy L."/>
            <person name="Ettema T.J."/>
        </authorList>
    </citation>
    <scope>NUCLEOTIDE SEQUENCE</scope>
</reference>
<dbReference type="AlphaFoldDB" id="A0A0F9HIK3"/>
<keyword evidence="1" id="KW-0812">Transmembrane</keyword>
<keyword evidence="1" id="KW-0472">Membrane</keyword>
<keyword evidence="1" id="KW-1133">Transmembrane helix</keyword>
<evidence type="ECO:0000313" key="2">
    <source>
        <dbReference type="EMBL" id="KKM15226.1"/>
    </source>
</evidence>
<comment type="caution">
    <text evidence="2">The sequence shown here is derived from an EMBL/GenBank/DDBJ whole genome shotgun (WGS) entry which is preliminary data.</text>
</comment>
<sequence length="151" mass="17199">MLLVTGLIALVFVLIVVYAGLALYRMYGQEERLAVMTPENFRKQEKVAEALMKLTVEQKVARIIFNDRPTKMAVAVAEKKDQIVIIRVSVNRKRMKKMSLDEQLQIQKKRCDAILLEIGLPEGHPRVFTFCCPSGADEMTFMESVYARFGA</sequence>
<protein>
    <submittedName>
        <fullName evidence="2">Uncharacterized protein</fullName>
    </submittedName>
</protein>
<proteinExistence type="predicted"/>
<dbReference type="EMBL" id="LAZR01014958">
    <property type="protein sequence ID" value="KKM15226.1"/>
    <property type="molecule type" value="Genomic_DNA"/>
</dbReference>
<organism evidence="2">
    <name type="scientific">marine sediment metagenome</name>
    <dbReference type="NCBI Taxonomy" id="412755"/>
    <lineage>
        <taxon>unclassified sequences</taxon>
        <taxon>metagenomes</taxon>
        <taxon>ecological metagenomes</taxon>
    </lineage>
</organism>
<accession>A0A0F9HIK3</accession>
<evidence type="ECO:0000256" key="1">
    <source>
        <dbReference type="SAM" id="Phobius"/>
    </source>
</evidence>
<name>A0A0F9HIK3_9ZZZZ</name>
<gene>
    <name evidence="2" type="ORF">LCGC14_1698200</name>
</gene>